<dbReference type="Pfam" id="PF08666">
    <property type="entry name" value="SAF"/>
    <property type="match status" value="1"/>
</dbReference>
<evidence type="ECO:0000256" key="2">
    <source>
        <dbReference type="SAM" id="Phobius"/>
    </source>
</evidence>
<dbReference type="CDD" id="cd11614">
    <property type="entry name" value="SAF_CpaB_FlgA_like"/>
    <property type="match status" value="1"/>
</dbReference>
<keyword evidence="2" id="KW-1133">Transmembrane helix</keyword>
<evidence type="ECO:0000256" key="1">
    <source>
        <dbReference type="SAM" id="MobiDB-lite"/>
    </source>
</evidence>
<keyword evidence="5" id="KW-1185">Reference proteome</keyword>
<dbReference type="EMBL" id="VIRS01000016">
    <property type="protein sequence ID" value="TQS42807.1"/>
    <property type="molecule type" value="Genomic_DNA"/>
</dbReference>
<evidence type="ECO:0000313" key="4">
    <source>
        <dbReference type="EMBL" id="TQS42807.1"/>
    </source>
</evidence>
<sequence length="235" mass="23090">MKAVGASMATTAVSPAGPGVSPRAPVSAPGPRRRRRAWVVGGAVLVLVCALGSAYWWSQTSGRVAVLAVATDVPAGRVLTDRDVRTVQVAADATVPLVAAGQRQEIVGRTAAVPLAAGTLLSPQMLGTPVPPEAGQAVVAVSVDPGRFPPSLTAGSTVTVVATGATGAGAPTTGPTTTSQPGEPGQRWPGIVLASAPAADGRGGAVVTLRMAAADATDVAAAGPVALVERHPGEN</sequence>
<dbReference type="SMART" id="SM00858">
    <property type="entry name" value="SAF"/>
    <property type="match status" value="1"/>
</dbReference>
<keyword evidence="2" id="KW-0812">Transmembrane</keyword>
<feature type="region of interest" description="Disordered" evidence="1">
    <location>
        <begin position="1"/>
        <end position="31"/>
    </location>
</feature>
<feature type="region of interest" description="Disordered" evidence="1">
    <location>
        <begin position="165"/>
        <end position="186"/>
    </location>
</feature>
<reference evidence="4 5" key="1">
    <citation type="submission" date="2019-07" db="EMBL/GenBank/DDBJ databases">
        <title>Cryptosporangium phraense sp. nov., isolated from plant litter.</title>
        <authorList>
            <person name="Suriyachadkun C."/>
        </authorList>
    </citation>
    <scope>NUCLEOTIDE SEQUENCE [LARGE SCALE GENOMIC DNA]</scope>
    <source>
        <strain evidence="4 5">A-T 5661</strain>
    </source>
</reference>
<dbReference type="AlphaFoldDB" id="A0A545ANA1"/>
<organism evidence="4 5">
    <name type="scientific">Cryptosporangium phraense</name>
    <dbReference type="NCBI Taxonomy" id="2593070"/>
    <lineage>
        <taxon>Bacteria</taxon>
        <taxon>Bacillati</taxon>
        <taxon>Actinomycetota</taxon>
        <taxon>Actinomycetes</taxon>
        <taxon>Cryptosporangiales</taxon>
        <taxon>Cryptosporangiaceae</taxon>
        <taxon>Cryptosporangium</taxon>
    </lineage>
</organism>
<evidence type="ECO:0000313" key="5">
    <source>
        <dbReference type="Proteomes" id="UP000317982"/>
    </source>
</evidence>
<gene>
    <name evidence="4" type="ORF">FL583_22385</name>
</gene>
<feature type="compositionally biased region" description="Low complexity" evidence="1">
    <location>
        <begin position="165"/>
        <end position="179"/>
    </location>
</feature>
<dbReference type="InParanoid" id="A0A545ANA1"/>
<name>A0A545ANA1_9ACTN</name>
<evidence type="ECO:0000259" key="3">
    <source>
        <dbReference type="SMART" id="SM00858"/>
    </source>
</evidence>
<proteinExistence type="predicted"/>
<feature type="transmembrane region" description="Helical" evidence="2">
    <location>
        <begin position="37"/>
        <end position="57"/>
    </location>
</feature>
<accession>A0A545ANA1</accession>
<dbReference type="InterPro" id="IPR013974">
    <property type="entry name" value="SAF"/>
</dbReference>
<protein>
    <recommendedName>
        <fullName evidence="3">SAF domain-containing protein</fullName>
    </recommendedName>
</protein>
<dbReference type="Proteomes" id="UP000317982">
    <property type="component" value="Unassembled WGS sequence"/>
</dbReference>
<keyword evidence="2" id="KW-0472">Membrane</keyword>
<feature type="compositionally biased region" description="Low complexity" evidence="1">
    <location>
        <begin position="20"/>
        <end position="30"/>
    </location>
</feature>
<feature type="domain" description="SAF" evidence="3">
    <location>
        <begin position="64"/>
        <end position="127"/>
    </location>
</feature>
<dbReference type="OrthoDB" id="3382141at2"/>
<comment type="caution">
    <text evidence="4">The sequence shown here is derived from an EMBL/GenBank/DDBJ whole genome shotgun (WGS) entry which is preliminary data.</text>
</comment>